<protein>
    <submittedName>
        <fullName evidence="5">Zinc finger protein 483-like protein</fullName>
    </submittedName>
</protein>
<keyword evidence="1" id="KW-0479">Metal-binding</keyword>
<evidence type="ECO:0000259" key="4">
    <source>
        <dbReference type="Pfam" id="PF04500"/>
    </source>
</evidence>
<dbReference type="OrthoDB" id="3066195at2759"/>
<evidence type="ECO:0000256" key="1">
    <source>
        <dbReference type="ARBA" id="ARBA00022723"/>
    </source>
</evidence>
<evidence type="ECO:0000256" key="2">
    <source>
        <dbReference type="ARBA" id="ARBA00022771"/>
    </source>
</evidence>
<feature type="non-terminal residue" evidence="5">
    <location>
        <position position="59"/>
    </location>
</feature>
<gene>
    <name evidence="5" type="ORF">B4U80_04670</name>
</gene>
<evidence type="ECO:0000313" key="6">
    <source>
        <dbReference type="Proteomes" id="UP000288716"/>
    </source>
</evidence>
<feature type="domain" description="FLYWCH-type" evidence="4">
    <location>
        <begin position="5"/>
        <end position="57"/>
    </location>
</feature>
<dbReference type="Gene3D" id="2.20.25.240">
    <property type="match status" value="1"/>
</dbReference>
<dbReference type="Proteomes" id="UP000288716">
    <property type="component" value="Unassembled WGS sequence"/>
</dbReference>
<evidence type="ECO:0000256" key="3">
    <source>
        <dbReference type="ARBA" id="ARBA00022833"/>
    </source>
</evidence>
<accession>A0A443QS61</accession>
<keyword evidence="3" id="KW-0862">Zinc</keyword>
<dbReference type="GO" id="GO:0008270">
    <property type="term" value="F:zinc ion binding"/>
    <property type="evidence" value="ECO:0007669"/>
    <property type="project" value="UniProtKB-KW"/>
</dbReference>
<reference evidence="5 6" key="1">
    <citation type="journal article" date="2018" name="Gigascience">
        <title>Genomes of trombidid mites reveal novel predicted allergens and laterally-transferred genes associated with secondary metabolism.</title>
        <authorList>
            <person name="Dong X."/>
            <person name="Chaisiri K."/>
            <person name="Xia D."/>
            <person name="Armstrong S.D."/>
            <person name="Fang Y."/>
            <person name="Donnelly M.J."/>
            <person name="Kadowaki T."/>
            <person name="McGarry J.W."/>
            <person name="Darby A.C."/>
            <person name="Makepeace B.L."/>
        </authorList>
    </citation>
    <scope>NUCLEOTIDE SEQUENCE [LARGE SCALE GENOMIC DNA]</scope>
    <source>
        <strain evidence="5">UoL-UT</strain>
    </source>
</reference>
<name>A0A443QS61_9ACAR</name>
<organism evidence="5 6">
    <name type="scientific">Leptotrombidium deliense</name>
    <dbReference type="NCBI Taxonomy" id="299467"/>
    <lineage>
        <taxon>Eukaryota</taxon>
        <taxon>Metazoa</taxon>
        <taxon>Ecdysozoa</taxon>
        <taxon>Arthropoda</taxon>
        <taxon>Chelicerata</taxon>
        <taxon>Arachnida</taxon>
        <taxon>Acari</taxon>
        <taxon>Acariformes</taxon>
        <taxon>Trombidiformes</taxon>
        <taxon>Prostigmata</taxon>
        <taxon>Anystina</taxon>
        <taxon>Parasitengona</taxon>
        <taxon>Trombiculoidea</taxon>
        <taxon>Trombiculidae</taxon>
        <taxon>Leptotrombidium</taxon>
    </lineage>
</organism>
<keyword evidence="2" id="KW-0863">Zinc-finger</keyword>
<comment type="caution">
    <text evidence="5">The sequence shown here is derived from an EMBL/GenBank/DDBJ whole genome shotgun (WGS) entry which is preliminary data.</text>
</comment>
<sequence>MPLQFVKSNKGANQLQLDGYIYTRDKSYNGKTLWKCIEFHNFKCKGRVHTSNDEIVKTI</sequence>
<dbReference type="AlphaFoldDB" id="A0A443QS61"/>
<evidence type="ECO:0000313" key="5">
    <source>
        <dbReference type="EMBL" id="RWS05858.1"/>
    </source>
</evidence>
<dbReference type="InterPro" id="IPR007588">
    <property type="entry name" value="Znf_FLYWCH"/>
</dbReference>
<proteinExistence type="predicted"/>
<dbReference type="VEuPathDB" id="VectorBase:LDEU014204"/>
<dbReference type="EMBL" id="NCKV01052501">
    <property type="protein sequence ID" value="RWS05858.1"/>
    <property type="molecule type" value="Genomic_DNA"/>
</dbReference>
<keyword evidence="6" id="KW-1185">Reference proteome</keyword>
<dbReference type="Pfam" id="PF04500">
    <property type="entry name" value="FLYWCH"/>
    <property type="match status" value="1"/>
</dbReference>